<dbReference type="PANTHER" id="PTHR45753:SF3">
    <property type="entry name" value="ORNITHINE TRANSCARBAMYLASE, MITOCHONDRIAL"/>
    <property type="match status" value="1"/>
</dbReference>
<dbReference type="InterPro" id="IPR006132">
    <property type="entry name" value="Asp/Orn_carbamoyltranf_P-bd"/>
</dbReference>
<evidence type="ECO:0000259" key="8">
    <source>
        <dbReference type="Pfam" id="PF00185"/>
    </source>
</evidence>
<dbReference type="Gene3D" id="3.40.50.1370">
    <property type="entry name" value="Aspartate/ornithine carbamoyltransferase"/>
    <property type="match status" value="2"/>
</dbReference>
<dbReference type="InterPro" id="IPR036901">
    <property type="entry name" value="Asp/Orn_carbamoylTrfase_sf"/>
</dbReference>
<dbReference type="PRINTS" id="PR00102">
    <property type="entry name" value="OTCASE"/>
</dbReference>
<dbReference type="EC" id="2.1.3.3" evidence="3 6"/>
<dbReference type="NCBIfam" id="TIGR00658">
    <property type="entry name" value="orni_carb_tr"/>
    <property type="match status" value="1"/>
</dbReference>
<dbReference type="FunFam" id="3.40.50.1370:FF:000008">
    <property type="entry name" value="Ornithine carbamoyltransferase"/>
    <property type="match status" value="1"/>
</dbReference>
<comment type="similarity">
    <text evidence="2">Belongs to the aspartate/ornithine carbamoyltransferase superfamily. OTCase family.</text>
</comment>
<dbReference type="InterPro" id="IPR006130">
    <property type="entry name" value="Asp/Orn_carbamoylTrfase"/>
</dbReference>
<dbReference type="GO" id="GO:0019240">
    <property type="term" value="P:citrulline biosynthetic process"/>
    <property type="evidence" value="ECO:0007669"/>
    <property type="project" value="TreeGrafter"/>
</dbReference>
<dbReference type="GO" id="GO:0016597">
    <property type="term" value="F:amino acid binding"/>
    <property type="evidence" value="ECO:0007669"/>
    <property type="project" value="InterPro"/>
</dbReference>
<evidence type="ECO:0000256" key="5">
    <source>
        <dbReference type="ARBA" id="ARBA00048772"/>
    </source>
</evidence>
<dbReference type="InterPro" id="IPR006131">
    <property type="entry name" value="Asp_carbamoyltransf_Asp/Orn-bd"/>
</dbReference>
<comment type="function">
    <text evidence="1">Reversibly catalyzes the transfer of the carbamoyl group from carbamoyl phosphate (CP) to the N(epsilon) atom of ornithine (ORN) to produce L-citrulline.</text>
</comment>
<protein>
    <recommendedName>
        <fullName evidence="3 6">Ornithine carbamoyltransferase</fullName>
        <ecNumber evidence="3 6">2.1.3.3</ecNumber>
    </recommendedName>
</protein>
<feature type="domain" description="Aspartate/ornithine carbamoyltransferase Asp/Orn-binding" evidence="8">
    <location>
        <begin position="155"/>
        <end position="305"/>
    </location>
</feature>
<gene>
    <name evidence="10" type="primary">argF</name>
    <name evidence="10" type="ORF">DBW71_00550</name>
</gene>
<evidence type="ECO:0000256" key="1">
    <source>
        <dbReference type="ARBA" id="ARBA00003822"/>
    </source>
</evidence>
<dbReference type="Proteomes" id="UP000253570">
    <property type="component" value="Unassembled WGS sequence"/>
</dbReference>
<evidence type="ECO:0000313" key="10">
    <source>
        <dbReference type="EMBL" id="RCL74669.1"/>
    </source>
</evidence>
<comment type="caution">
    <text evidence="10">The sequence shown here is derived from an EMBL/GenBank/DDBJ whole genome shotgun (WGS) entry which is preliminary data.</text>
</comment>
<dbReference type="GO" id="GO:0042450">
    <property type="term" value="P:L-arginine biosynthetic process via ornithine"/>
    <property type="evidence" value="ECO:0007669"/>
    <property type="project" value="UniProtKB-UniRule"/>
</dbReference>
<evidence type="ECO:0000256" key="6">
    <source>
        <dbReference type="NCBIfam" id="TIGR00658"/>
    </source>
</evidence>
<dbReference type="PRINTS" id="PR00100">
    <property type="entry name" value="AOTCASE"/>
</dbReference>
<evidence type="ECO:0000313" key="11">
    <source>
        <dbReference type="Proteomes" id="UP000253570"/>
    </source>
</evidence>
<keyword evidence="4 7" id="KW-0808">Transferase</keyword>
<dbReference type="PANTHER" id="PTHR45753">
    <property type="entry name" value="ORNITHINE CARBAMOYLTRANSFERASE, MITOCHONDRIAL"/>
    <property type="match status" value="1"/>
</dbReference>
<evidence type="ECO:0000256" key="2">
    <source>
        <dbReference type="ARBA" id="ARBA00007805"/>
    </source>
</evidence>
<reference evidence="10 11" key="1">
    <citation type="journal article" date="2018" name="Microbiome">
        <title>Fine metagenomic profile of the Mediterranean stratified and mixed water columns revealed by assembly and recruitment.</title>
        <authorList>
            <person name="Haro-Moreno J.M."/>
            <person name="Lopez-Perez M."/>
            <person name="De La Torre J.R."/>
            <person name="Picazo A."/>
            <person name="Camacho A."/>
            <person name="Rodriguez-Valera F."/>
        </authorList>
    </citation>
    <scope>NUCLEOTIDE SEQUENCE [LARGE SCALE GENOMIC DNA]</scope>
    <source>
        <strain evidence="10">MED-G57</strain>
    </source>
</reference>
<dbReference type="NCBIfam" id="NF001986">
    <property type="entry name" value="PRK00779.1"/>
    <property type="match status" value="1"/>
</dbReference>
<evidence type="ECO:0000256" key="7">
    <source>
        <dbReference type="RuleBase" id="RU003634"/>
    </source>
</evidence>
<dbReference type="Pfam" id="PF00185">
    <property type="entry name" value="OTCace"/>
    <property type="match status" value="1"/>
</dbReference>
<dbReference type="GO" id="GO:0004585">
    <property type="term" value="F:ornithine carbamoyltransferase activity"/>
    <property type="evidence" value="ECO:0007669"/>
    <property type="project" value="UniProtKB-UniRule"/>
</dbReference>
<proteinExistence type="inferred from homology"/>
<accession>A0A368DS78</accession>
<evidence type="ECO:0000259" key="9">
    <source>
        <dbReference type="Pfam" id="PF02729"/>
    </source>
</evidence>
<feature type="domain" description="Aspartate/ornithine carbamoyltransferase carbamoyl-P binding" evidence="9">
    <location>
        <begin position="10"/>
        <end position="148"/>
    </location>
</feature>
<comment type="catalytic activity">
    <reaction evidence="5">
        <text>carbamoyl phosphate + L-ornithine = L-citrulline + phosphate + H(+)</text>
        <dbReference type="Rhea" id="RHEA:19513"/>
        <dbReference type="ChEBI" id="CHEBI:15378"/>
        <dbReference type="ChEBI" id="CHEBI:43474"/>
        <dbReference type="ChEBI" id="CHEBI:46911"/>
        <dbReference type="ChEBI" id="CHEBI:57743"/>
        <dbReference type="ChEBI" id="CHEBI:58228"/>
        <dbReference type="EC" id="2.1.3.3"/>
    </reaction>
</comment>
<sequence length="309" mass="35037">MQKNKNSSTRNFINLNEIDIGQLHNIMSFAHDVKKSRYGYIELLKNKSFILLFDEPSTRTRISFELAITQLGGNSIFLDPSTSQLGRGESIQDTAKVISRYVDGIIIRNASHKDLHEFANNSNISVINALTNLSHPCQIMADLMTLHEHFGTIENINVAWVGDGNNVANTWIQAAQVFGFNLKMAVPQEYKPNQDYLKKALDNNAKIVISQDINNIISDADCIITDTWMSMNDKTTNSDKKVGILERYQVNTRLFELAPKHAIFLHCLPAHRGQEVTDEVIDSPRSLVYQQAENRLHIQKGILKYCFDN</sequence>
<name>A0A368DS78_9PROT</name>
<dbReference type="InterPro" id="IPR002292">
    <property type="entry name" value="Orn/put_carbamltrans"/>
</dbReference>
<dbReference type="Pfam" id="PF02729">
    <property type="entry name" value="OTCace_N"/>
    <property type="match status" value="1"/>
</dbReference>
<dbReference type="AlphaFoldDB" id="A0A368DS78"/>
<dbReference type="SUPFAM" id="SSF53671">
    <property type="entry name" value="Aspartate/ornithine carbamoyltransferase"/>
    <property type="match status" value="1"/>
</dbReference>
<evidence type="ECO:0000256" key="4">
    <source>
        <dbReference type="ARBA" id="ARBA00022679"/>
    </source>
</evidence>
<organism evidence="10 11">
    <name type="scientific">PS1 clade bacterium</name>
    <dbReference type="NCBI Taxonomy" id="2175152"/>
    <lineage>
        <taxon>Bacteria</taxon>
        <taxon>Pseudomonadati</taxon>
        <taxon>Pseudomonadota</taxon>
        <taxon>Alphaproteobacteria</taxon>
        <taxon>PS1 clade</taxon>
    </lineage>
</organism>
<dbReference type="EMBL" id="QOQD01000001">
    <property type="protein sequence ID" value="RCL74669.1"/>
    <property type="molecule type" value="Genomic_DNA"/>
</dbReference>
<evidence type="ECO:0000256" key="3">
    <source>
        <dbReference type="ARBA" id="ARBA00013007"/>
    </source>
</evidence>
<dbReference type="PROSITE" id="PS00097">
    <property type="entry name" value="CARBAMOYLTRANSFERASE"/>
    <property type="match status" value="1"/>
</dbReference>